<evidence type="ECO:0000256" key="3">
    <source>
        <dbReference type="ARBA" id="ARBA00022679"/>
    </source>
</evidence>
<feature type="transmembrane region" description="Helical" evidence="4">
    <location>
        <begin position="7"/>
        <end position="28"/>
    </location>
</feature>
<dbReference type="AlphaFoldDB" id="A0A6C0KMJ6"/>
<comment type="similarity">
    <text evidence="1">Belongs to the class-II DAHP synthase family.</text>
</comment>
<sequence>MFYSTQTIVSIYTIILFISYFMYSTFAWTPHSWKDKTCSQLPKYKNIQKLQQVESILASKPPLVISPEIDNLRKELCEIEQGQRFLFMGGDCAETFREHSTQTIINNYQLFILSSIVLMTQTNKKITKIARAAGQFSKPRSKDFEQINGVNVPSYKGDMINREHIQFREPDPYLMIRAYHQSTETINLIRALSYSHKYSNINIQNWKTELMSNIYQMNYLNDVLNELEKSIHLISCLELEDSVNMNNAQLYTGHEGLLLHYEQALTRQDRFTNNYYDCSSHFVWIGERTRQINQGHVEFFRGIRNPIGIKISHNIKPWELIELITTLNPTNEHGKICVISRMGPHIKSSLPTLIDMVEKEKLNVIWVCDPMHGNGKIVDGIKTRYYDDIIQEVDSFFDIHYQKGTIPGGIHLEMTSKDVTECLGGKYMVNQQQNKKFLEQNYLSSCDPRLNFFQTFELIEHVSNRLI</sequence>
<dbReference type="Gene3D" id="3.20.20.70">
    <property type="entry name" value="Aldolase class I"/>
    <property type="match status" value="1"/>
</dbReference>
<keyword evidence="3" id="KW-0808">Transferase</keyword>
<accession>A0A6C0KMJ6</accession>
<dbReference type="InterPro" id="IPR002480">
    <property type="entry name" value="DAHP_synth_2"/>
</dbReference>
<name>A0A6C0KMJ6_9ZZZZ</name>
<protein>
    <recommendedName>
        <fullName evidence="2">3-deoxy-7-phosphoheptulonate synthase</fullName>
        <ecNumber evidence="2">2.5.1.54</ecNumber>
    </recommendedName>
</protein>
<dbReference type="InterPro" id="IPR013785">
    <property type="entry name" value="Aldolase_TIM"/>
</dbReference>
<reference evidence="5" key="1">
    <citation type="journal article" date="2020" name="Nature">
        <title>Giant virus diversity and host interactions through global metagenomics.</title>
        <authorList>
            <person name="Schulz F."/>
            <person name="Roux S."/>
            <person name="Paez-Espino D."/>
            <person name="Jungbluth S."/>
            <person name="Walsh D.A."/>
            <person name="Denef V.J."/>
            <person name="McMahon K.D."/>
            <person name="Konstantinidis K.T."/>
            <person name="Eloe-Fadrosh E.A."/>
            <person name="Kyrpides N.C."/>
            <person name="Woyke T."/>
        </authorList>
    </citation>
    <scope>NUCLEOTIDE SEQUENCE</scope>
    <source>
        <strain evidence="5">GVMAG-S-3300012919-55</strain>
    </source>
</reference>
<keyword evidence="4" id="KW-0472">Membrane</keyword>
<keyword evidence="4" id="KW-1133">Transmembrane helix</keyword>
<dbReference type="GO" id="GO:0009073">
    <property type="term" value="P:aromatic amino acid family biosynthetic process"/>
    <property type="evidence" value="ECO:0007669"/>
    <property type="project" value="InterPro"/>
</dbReference>
<keyword evidence="4" id="KW-0812">Transmembrane</keyword>
<evidence type="ECO:0000256" key="1">
    <source>
        <dbReference type="ARBA" id="ARBA00008911"/>
    </source>
</evidence>
<proteinExistence type="inferred from homology"/>
<dbReference type="Pfam" id="PF01474">
    <property type="entry name" value="DAHP_synth_2"/>
    <property type="match status" value="1"/>
</dbReference>
<organism evidence="5">
    <name type="scientific">viral metagenome</name>
    <dbReference type="NCBI Taxonomy" id="1070528"/>
    <lineage>
        <taxon>unclassified sequences</taxon>
        <taxon>metagenomes</taxon>
        <taxon>organismal metagenomes</taxon>
    </lineage>
</organism>
<dbReference type="SUPFAM" id="SSF51569">
    <property type="entry name" value="Aldolase"/>
    <property type="match status" value="1"/>
</dbReference>
<dbReference type="EC" id="2.5.1.54" evidence="2"/>
<dbReference type="PANTHER" id="PTHR21337">
    <property type="entry name" value="PHOSPHO-2-DEHYDRO-3-DEOXYHEPTONATE ALDOLASE 1, 2"/>
    <property type="match status" value="1"/>
</dbReference>
<dbReference type="PANTHER" id="PTHR21337:SF0">
    <property type="entry name" value="PHOSPHO-2-DEHYDRO-3-DEOXYHEPTONATE ALDOLASE"/>
    <property type="match status" value="1"/>
</dbReference>
<dbReference type="EMBL" id="MN740921">
    <property type="protein sequence ID" value="QHU17977.1"/>
    <property type="molecule type" value="Genomic_DNA"/>
</dbReference>
<evidence type="ECO:0000256" key="2">
    <source>
        <dbReference type="ARBA" id="ARBA00012694"/>
    </source>
</evidence>
<evidence type="ECO:0000256" key="4">
    <source>
        <dbReference type="SAM" id="Phobius"/>
    </source>
</evidence>
<evidence type="ECO:0000313" key="5">
    <source>
        <dbReference type="EMBL" id="QHU17977.1"/>
    </source>
</evidence>
<dbReference type="GO" id="GO:0003849">
    <property type="term" value="F:3-deoxy-7-phosphoheptulonate synthase activity"/>
    <property type="evidence" value="ECO:0007669"/>
    <property type="project" value="UniProtKB-EC"/>
</dbReference>